<evidence type="ECO:0000256" key="3">
    <source>
        <dbReference type="PROSITE-ProRule" id="PRU00168"/>
    </source>
</evidence>
<dbReference type="InterPro" id="IPR029899">
    <property type="entry name" value="KNDC1"/>
</dbReference>
<dbReference type="SMART" id="SM00147">
    <property type="entry name" value="RasGEF"/>
    <property type="match status" value="1"/>
</dbReference>
<dbReference type="InterPro" id="IPR001895">
    <property type="entry name" value="RASGEF_cat_dom"/>
</dbReference>
<evidence type="ECO:0000259" key="6">
    <source>
        <dbReference type="PROSITE" id="PS50212"/>
    </source>
</evidence>
<dbReference type="InterPro" id="IPR036964">
    <property type="entry name" value="RASGEF_cat_dom_sf"/>
</dbReference>
<keyword evidence="9" id="KW-1185">Reference proteome</keyword>
<feature type="compositionally biased region" description="Polar residues" evidence="4">
    <location>
        <begin position="1133"/>
        <end position="1190"/>
    </location>
</feature>
<evidence type="ECO:0000313" key="8">
    <source>
        <dbReference type="EMBL" id="KAK6178616.1"/>
    </source>
</evidence>
<dbReference type="GO" id="GO:0043025">
    <property type="term" value="C:neuronal cell body"/>
    <property type="evidence" value="ECO:0007669"/>
    <property type="project" value="TreeGrafter"/>
</dbReference>
<dbReference type="SMART" id="SM00750">
    <property type="entry name" value="KIND"/>
    <property type="match status" value="1"/>
</dbReference>
<dbReference type="Gene3D" id="1.10.840.10">
    <property type="entry name" value="Ras guanine-nucleotide exchange factors catalytic domain"/>
    <property type="match status" value="1"/>
</dbReference>
<dbReference type="Pfam" id="PF00618">
    <property type="entry name" value="RasGEF_N"/>
    <property type="match status" value="1"/>
</dbReference>
<dbReference type="InterPro" id="IPR011009">
    <property type="entry name" value="Kinase-like_dom_sf"/>
</dbReference>
<evidence type="ECO:0000313" key="9">
    <source>
        <dbReference type="Proteomes" id="UP001347796"/>
    </source>
</evidence>
<dbReference type="PANTHER" id="PTHR21560">
    <property type="entry name" value="VERY KIND PROTEIN"/>
    <property type="match status" value="1"/>
</dbReference>
<dbReference type="InterPro" id="IPR011019">
    <property type="entry name" value="KIND_dom"/>
</dbReference>
<evidence type="ECO:0000256" key="1">
    <source>
        <dbReference type="ARBA" id="ARBA00022658"/>
    </source>
</evidence>
<feature type="region of interest" description="Disordered" evidence="4">
    <location>
        <begin position="593"/>
        <end position="619"/>
    </location>
</feature>
<dbReference type="InterPro" id="IPR023578">
    <property type="entry name" value="Ras_GEF_dom_sf"/>
</dbReference>
<organism evidence="8 9">
    <name type="scientific">Patella caerulea</name>
    <name type="common">Rayed Mediterranean limpet</name>
    <dbReference type="NCBI Taxonomy" id="87958"/>
    <lineage>
        <taxon>Eukaryota</taxon>
        <taxon>Metazoa</taxon>
        <taxon>Spiralia</taxon>
        <taxon>Lophotrochozoa</taxon>
        <taxon>Mollusca</taxon>
        <taxon>Gastropoda</taxon>
        <taxon>Patellogastropoda</taxon>
        <taxon>Patelloidea</taxon>
        <taxon>Patellidae</taxon>
        <taxon>Patella</taxon>
    </lineage>
</organism>
<feature type="domain" description="N-terminal Ras-GEF" evidence="6">
    <location>
        <begin position="1670"/>
        <end position="1796"/>
    </location>
</feature>
<feature type="domain" description="Ras-GEF" evidence="5">
    <location>
        <begin position="1886"/>
        <end position="2140"/>
    </location>
</feature>
<gene>
    <name evidence="8" type="ORF">SNE40_013366</name>
</gene>
<feature type="compositionally biased region" description="Polar residues" evidence="4">
    <location>
        <begin position="212"/>
        <end position="226"/>
    </location>
</feature>
<feature type="region of interest" description="Disordered" evidence="4">
    <location>
        <begin position="194"/>
        <end position="226"/>
    </location>
</feature>
<dbReference type="PROSITE" id="PS51377">
    <property type="entry name" value="KIND"/>
    <property type="match status" value="1"/>
</dbReference>
<dbReference type="GO" id="GO:0030425">
    <property type="term" value="C:dendrite"/>
    <property type="evidence" value="ECO:0007669"/>
    <property type="project" value="TreeGrafter"/>
</dbReference>
<dbReference type="EMBL" id="JAZGQO010000009">
    <property type="protein sequence ID" value="KAK6178616.1"/>
    <property type="molecule type" value="Genomic_DNA"/>
</dbReference>
<dbReference type="SUPFAM" id="SSF56112">
    <property type="entry name" value="Protein kinase-like (PK-like)"/>
    <property type="match status" value="1"/>
</dbReference>
<dbReference type="PANTHER" id="PTHR21560:SF0">
    <property type="entry name" value="KINASE NON-CATALYTIC C-LOBE DOMAIN-CONTAINING PROTEIN 1"/>
    <property type="match status" value="1"/>
</dbReference>
<name>A0AAN8PTL0_PATCE</name>
<feature type="region of interest" description="Disordered" evidence="4">
    <location>
        <begin position="1105"/>
        <end position="1222"/>
    </location>
</feature>
<dbReference type="Proteomes" id="UP001347796">
    <property type="component" value="Unassembled WGS sequence"/>
</dbReference>
<reference evidence="8 9" key="1">
    <citation type="submission" date="2024-01" db="EMBL/GenBank/DDBJ databases">
        <title>The genome of the rayed Mediterranean limpet Patella caerulea (Linnaeus, 1758).</title>
        <authorList>
            <person name="Anh-Thu Weber A."/>
            <person name="Halstead-Nussloch G."/>
        </authorList>
    </citation>
    <scope>NUCLEOTIDE SEQUENCE [LARGE SCALE GENOMIC DNA]</scope>
    <source>
        <strain evidence="8">AATW-2023a</strain>
        <tissue evidence="8">Whole specimen</tissue>
    </source>
</reference>
<dbReference type="SMART" id="SM00229">
    <property type="entry name" value="RasGEFN"/>
    <property type="match status" value="1"/>
</dbReference>
<dbReference type="CDD" id="cd06224">
    <property type="entry name" value="REM"/>
    <property type="match status" value="1"/>
</dbReference>
<feature type="compositionally biased region" description="Polar residues" evidence="4">
    <location>
        <begin position="604"/>
        <end position="616"/>
    </location>
</feature>
<feature type="compositionally biased region" description="Polar residues" evidence="4">
    <location>
        <begin position="1213"/>
        <end position="1222"/>
    </location>
</feature>
<dbReference type="SUPFAM" id="SSF48366">
    <property type="entry name" value="Ras GEF"/>
    <property type="match status" value="1"/>
</dbReference>
<evidence type="ECO:0000259" key="5">
    <source>
        <dbReference type="PROSITE" id="PS50009"/>
    </source>
</evidence>
<feature type="compositionally biased region" description="Low complexity" evidence="4">
    <location>
        <begin position="195"/>
        <end position="208"/>
    </location>
</feature>
<sequence length="2169" mass="244095">MDVLNEGDETVTLSEILSLRDAYLNEEELWALCRECCLTLEYVRNSQDMFQSLCITPETVAFDQSGNVCFLDLEEEPEPLYVAPEYEDVGNSFKSHLFSLGMTMLYGVEYNIQTEEPKHDLSPTLSDLLTSLCADDHSQRPSLKEVIKLCDDILEDRLSQYICSCMITNFIRGSPAEKGTTILDLTAGLSSYLNTQSTSTPRQSTPQDPGKKTSSSLTHVDTSNDSNYESDEYLLAKLGESDKSKDKKSLSASDQILGGSDEELEELKGQRLEYSELCEDSSATYKDVEFCDNTQANCDKVKSDIYTPASATSDINTTINSEAEEIITSTLILNSAEMECLDLSSILEITREKLDSLDLWALISEGTKAIQKKKRHLPAYISPDTTVIKENGSIIFTAVPEGKQLETKYMAPELQQKGIFSEKTCLYGLAMTLQTVGGNDDMEERIQDMLLSMLHTNSDKRPTLADTLHVCNDLQSLFEVTSKDGCKQLLQRAWNYYSEEEENMTDQVEISLNESGVVNTSIESTSTQGSEPITSIVTKTTAPTPVSAFKPIHPEAMVKPVAIGSQSSAFKPVPGKIQTFPLKPKPVYSTISPSKQEIEEETKNSQSSTPKSCDTFNESEKGTKVLKKLKDLEQHLLRHRSVEETQNPESELVTEVNNNEILEVKKGEMTHHKTDDALGQLLQKFDGQLPDTDTLATAIAQYLQTQIGSKVETTPSNSAVTMHEVSPIENSNSRTQDTISSAKEVKMSAVNSARANLSQPLPHQAINTSLSTVTTSSGMQTFNMPFQYASGQLASYPVQLQLQQDPNTGVVQLFPISMMPYGAILPSQQTNTSNSADSKIMHLNDDVIKNDKFENDIPEHQPFENPKYVQGKPPIHSRSAKHLIKKTAQSRAKNYSQEYMSDSGISDRRCFSSTSNVSPGKYCADDSSFRLTSNNARKQIQCLQNELEQSFNSRTSGDWRNKCDGTFLSDDGNFGQPGNKSLPNLGSRSANSSPSLSKDSGVSGIHLNQNNTYHGDTSLMDRLLSNDSSRQQKILGQVIEKLHEDNILDEVRLDDFAVAEYITSLGNLRIDTFTSAICEKYHQVKWTQQLLYTLYETVNNRYQRQSKNGLTRKTNNSAHNEQRRKSAPIFVQNLKTSPDPDNSSTASEISSRLNGSHINKSSPSLALPFTQRSQSSPYHQTSGISETSDSTDTERIEKRRKFKKRYQLDRSKSSSMNNLGANNTTPQFFVNSHVNQKGSETTASGNHREQYMPTFGLSRTVHASFKIQKSKSASINSNIVGSKPEYLSLNGQDCCDIPHNIRNCDSSNNNGSSNGVHRNSAEINQSNYQSDSSRKISSNKDISSPTNKYSSVRTSDFDEFYVKPKEIDQQFNSLQRHSNGDYYSDFGRSDSYISDHINLQQQHSINQNFYKSPDKHYSADELSPLVVLQPQYKSNMASLNRSTFTPPAKPNIRPLSSNTKEMINRRYISKNSSDSEGSSSRGDTLPMKGRHDIVTKSSTSRSLIVLSENGNNVPLKGKVHIMYHWTAIQHNMTAEVESFINQTDEKNRAGIETKLGSVEQQLGMEKKMRKKSQKFYKKLIDPDVKNGKGDQKGVASQVLKDLEDMTKKVHILQLFKTHLQMLLVELYGIDECFCYSLALDISNDVLILQPYEENPLLQFQCMVEPHTGCNIQVVQAGEPHALLAYLFISSAVKDGFVHQFLYCYRYFITSGNLLDFILHRYTAALRSTPGDRKLFKIRQRALDILHFWVEGFYSVDFESNKTLLFCLEQFLMSQMSKSDENQDKITDLLNLCTHGNQLNQSATSIDEKDEDEPTLYLKLDSPKKLKDAIIEWNSFKSLTKKTPPKQRVQSFKDLTSLTKGTSSDIDDGFYPRVSKRNDTFTILDYTPQCLVEQLTLIAQDIFHLSHPIQYLNSKADGVCVALSLPGLRTPSMLRKLDNIETKSLFVGEWKSCKILDQLISLSQNISQWVAGEIVSCSNPKVQTQILTKFINVAQVCEEIRNYLMCIAVIEGLENLIVRQLPIWRNISSKYITIMENLSAMKMKLKSEPFYLIRDVNFYQYPTIPDVLYFLLHVQQMEMGNFRLANGLIKWTKIRTIVQLIDQIRIFRSNEYGFEPNYDIQDNIFQRVDEFTSQDIQSIASQNDTNFRRLSSGGLHGVLRKVKDKLGSRN</sequence>
<evidence type="ECO:0008006" key="10">
    <source>
        <dbReference type="Google" id="ProtNLM"/>
    </source>
</evidence>
<proteinExistence type="predicted"/>
<dbReference type="GO" id="GO:0007264">
    <property type="term" value="P:small GTPase-mediated signal transduction"/>
    <property type="evidence" value="ECO:0007669"/>
    <property type="project" value="InterPro"/>
</dbReference>
<protein>
    <recommendedName>
        <fullName evidence="10">Protein very KIND</fullName>
    </recommendedName>
</protein>
<comment type="caution">
    <text evidence="8">The sequence shown here is derived from an EMBL/GenBank/DDBJ whole genome shotgun (WGS) entry which is preliminary data.</text>
</comment>
<feature type="compositionally biased region" description="Polar residues" evidence="4">
    <location>
        <begin position="1105"/>
        <end position="1119"/>
    </location>
</feature>
<accession>A0AAN8PTL0</accession>
<dbReference type="Pfam" id="PF16474">
    <property type="entry name" value="KIND"/>
    <property type="match status" value="1"/>
</dbReference>
<keyword evidence="2" id="KW-0677">Repeat</keyword>
<evidence type="ECO:0000259" key="7">
    <source>
        <dbReference type="PROSITE" id="PS51377"/>
    </source>
</evidence>
<keyword evidence="1 3" id="KW-0344">Guanine-nucleotide releasing factor</keyword>
<feature type="compositionally biased region" description="Low complexity" evidence="4">
    <location>
        <begin position="1469"/>
        <end position="1480"/>
    </location>
</feature>
<dbReference type="InterPro" id="IPR000651">
    <property type="entry name" value="Ras-like_Gua-exchang_fac_N"/>
</dbReference>
<feature type="region of interest" description="Disordered" evidence="4">
    <location>
        <begin position="1325"/>
        <end position="1351"/>
    </location>
</feature>
<dbReference type="Pfam" id="PF00617">
    <property type="entry name" value="RasGEF"/>
    <property type="match status" value="1"/>
</dbReference>
<feature type="compositionally biased region" description="Polar residues" evidence="4">
    <location>
        <begin position="976"/>
        <end position="1008"/>
    </location>
</feature>
<feature type="region of interest" description="Disordered" evidence="4">
    <location>
        <begin position="1468"/>
        <end position="1490"/>
    </location>
</feature>
<feature type="domain" description="KIND" evidence="7">
    <location>
        <begin position="11"/>
        <end position="181"/>
    </location>
</feature>
<evidence type="ECO:0000256" key="4">
    <source>
        <dbReference type="SAM" id="MobiDB-lite"/>
    </source>
</evidence>
<dbReference type="Gene3D" id="1.20.870.10">
    <property type="entry name" value="Son of sevenless (SoS) protein Chain: S domain 1"/>
    <property type="match status" value="1"/>
</dbReference>
<feature type="region of interest" description="Disordered" evidence="4">
    <location>
        <begin position="970"/>
        <end position="1008"/>
    </location>
</feature>
<dbReference type="PROSITE" id="PS50009">
    <property type="entry name" value="RASGEF_CAT"/>
    <property type="match status" value="1"/>
</dbReference>
<dbReference type="Gene3D" id="1.10.510.10">
    <property type="entry name" value="Transferase(Phosphotransferase) domain 1"/>
    <property type="match status" value="2"/>
</dbReference>
<dbReference type="GO" id="GO:0032045">
    <property type="term" value="C:guanyl-nucleotide exchange factor complex"/>
    <property type="evidence" value="ECO:0007669"/>
    <property type="project" value="TreeGrafter"/>
</dbReference>
<dbReference type="PROSITE" id="PS50212">
    <property type="entry name" value="RASGEF_NTER"/>
    <property type="match status" value="1"/>
</dbReference>
<dbReference type="GO" id="GO:0005085">
    <property type="term" value="F:guanyl-nucleotide exchange factor activity"/>
    <property type="evidence" value="ECO:0007669"/>
    <property type="project" value="UniProtKB-KW"/>
</dbReference>
<dbReference type="GO" id="GO:0048814">
    <property type="term" value="P:regulation of dendrite morphogenesis"/>
    <property type="evidence" value="ECO:0007669"/>
    <property type="project" value="TreeGrafter"/>
</dbReference>
<evidence type="ECO:0000256" key="2">
    <source>
        <dbReference type="ARBA" id="ARBA00022737"/>
    </source>
</evidence>